<proteinExistence type="predicted"/>
<name>A0A080VQX5_PSEAI</name>
<dbReference type="RefSeq" id="WP_003158113.1">
    <property type="nucleotide sequence ID" value="NZ_CAADKB010000637.1"/>
</dbReference>
<gene>
    <name evidence="2" type="ORF">GUL26_28765</name>
</gene>
<keyword evidence="1" id="KW-1133">Transmembrane helix</keyword>
<dbReference type="eggNOG" id="ENOG502ZER8">
    <property type="taxonomic scope" value="Bacteria"/>
</dbReference>
<reference evidence="2" key="1">
    <citation type="submission" date="2020-01" db="EMBL/GenBank/DDBJ databases">
        <title>Bacteria Cultured from War Wounds Associated with the Conflict in Eastern Ukraine.</title>
        <authorList>
            <person name="Snesrud E."/>
            <person name="Galac M.R."/>
            <person name="Mc Gann P."/>
            <person name="Valentine K."/>
            <person name="Viacheslav K."/>
        </authorList>
    </citation>
    <scope>NUCLEOTIDE SEQUENCE</scope>
    <source>
        <strain evidence="2">VNMU148</strain>
    </source>
</reference>
<organism evidence="2 3">
    <name type="scientific">Pseudomonas aeruginosa</name>
    <dbReference type="NCBI Taxonomy" id="287"/>
    <lineage>
        <taxon>Bacteria</taxon>
        <taxon>Pseudomonadati</taxon>
        <taxon>Pseudomonadota</taxon>
        <taxon>Gammaproteobacteria</taxon>
        <taxon>Pseudomonadales</taxon>
        <taxon>Pseudomonadaceae</taxon>
        <taxon>Pseudomonas</taxon>
    </lineage>
</organism>
<keyword evidence="1" id="KW-0472">Membrane</keyword>
<evidence type="ECO:0000256" key="1">
    <source>
        <dbReference type="SAM" id="Phobius"/>
    </source>
</evidence>
<protein>
    <submittedName>
        <fullName evidence="2">Uncharacterized protein</fullName>
    </submittedName>
</protein>
<comment type="caution">
    <text evidence="2">The sequence shown here is derived from an EMBL/GenBank/DDBJ whole genome shotgun (WGS) entry which is preliminary data.</text>
</comment>
<evidence type="ECO:0000313" key="3">
    <source>
        <dbReference type="Proteomes" id="UP000644192"/>
    </source>
</evidence>
<feature type="transmembrane region" description="Helical" evidence="1">
    <location>
        <begin position="83"/>
        <end position="106"/>
    </location>
</feature>
<dbReference type="AlphaFoldDB" id="A0A080VQX5"/>
<evidence type="ECO:0000313" key="2">
    <source>
        <dbReference type="EMBL" id="MZZ16265.1"/>
    </source>
</evidence>
<accession>A0A080VQX5</accession>
<dbReference type="Proteomes" id="UP000644192">
    <property type="component" value="Unassembled WGS sequence"/>
</dbReference>
<feature type="transmembrane region" description="Helical" evidence="1">
    <location>
        <begin position="55"/>
        <end position="77"/>
    </location>
</feature>
<feature type="transmembrane region" description="Helical" evidence="1">
    <location>
        <begin position="148"/>
        <end position="172"/>
    </location>
</feature>
<sequence>MRYETDWERWARQVNDSINHLGQHMDQFQTFKNRYELDKQIEAAQQLNDKHIAAAFNYTNLILVAGYAGFFAFWSTLSEKVPTLLFSITGLLILISLVLFISWELIKMCWGALHMRKVDRILAGQKGPHVIAQYDAAHVDFERRSHRVWIFFLIPTTITGLGAACGLIGYFAHDLWVQVLS</sequence>
<keyword evidence="1" id="KW-0812">Transmembrane</keyword>
<dbReference type="EMBL" id="WXZT01000026">
    <property type="protein sequence ID" value="MZZ16265.1"/>
    <property type="molecule type" value="Genomic_DNA"/>
</dbReference>